<reference evidence="3 4" key="1">
    <citation type="submission" date="2019-11" db="EMBL/GenBank/DDBJ databases">
        <title>Draft Genome Sequence of Plant Growth-Promoting Rhizosphere-Associated Bacteria.</title>
        <authorList>
            <person name="Vasilyev I.Y."/>
            <person name="Radchenko V."/>
            <person name="Ilnitskaya E.V."/>
        </authorList>
    </citation>
    <scope>NUCLEOTIDE SEQUENCE [LARGE SCALE GENOMIC DNA]</scope>
    <source>
        <strain evidence="3 4">VRA_1sq_f</strain>
    </source>
</reference>
<feature type="region of interest" description="Disordered" evidence="2">
    <location>
        <begin position="658"/>
        <end position="679"/>
    </location>
</feature>
<sequence length="679" mass="73157">GILLKFKRNRRNFIEFENDRKTHVKLYKSGKQWVSSLISSIGLIRIFKGKLDKNSVNTQVVDFENNNKEDKLKSDGITAVLKGVAAVGAITGGTALTNTALADTRQVDDTANLVNQDTVNLSSGSGSNSTSESTSISLSENTTTSNSQSVTATSENESSTTLSESKTESESIKQSNSDSESLSNSTNSQSSQSVSSTESIASSNSITNSNNQSSAKTAFENLLNQAADFENSDTYKNANDDYKVALKAAVAAYSSALQSNSLSDDDYAYGVEQLSALITEMKANRSITPQILAMVPSDQALFNPYSTAPGDTGSLVNTDNNLRWIYGDNKVWGKLEGYGSRDSGQSLLMAKNNFTITKKDLGNGKAHWTITFFPKQGLQYDPTYYPKPYGLENARFGFLLTKDFTVVGDVSIRTNVDLNNPSYRMSTNGLNVEVDESNHDVTFSFNPQTDLNYGTGHVGNAYFGQYGSNSYIQETLYISDSTPNQTNTIANKIVPGNSSDTLEANDITARQSSRILTNGSSIDGPSVNNSTFGTAMYMKSWGNSGNSMYASYTISFDTVHSNEVQKNLALGTKNGSFSGVYAIVDSYQEGWRNLNAELYGEESMLADTTTKQELPKFESESTKESSSLSESISMSTSVSSYSSMSVSEAASQSLSVSTSSSLSESLSTSSSLSESLSTS</sequence>
<feature type="non-terminal residue" evidence="3">
    <location>
        <position position="1"/>
    </location>
</feature>
<dbReference type="Pfam" id="PF19258">
    <property type="entry name" value="KxYKxGKxW_sig"/>
    <property type="match status" value="1"/>
</dbReference>
<feature type="region of interest" description="Disordered" evidence="2">
    <location>
        <begin position="611"/>
        <end position="631"/>
    </location>
</feature>
<evidence type="ECO:0000256" key="2">
    <source>
        <dbReference type="SAM" id="MobiDB-lite"/>
    </source>
</evidence>
<feature type="region of interest" description="Disordered" evidence="2">
    <location>
        <begin position="117"/>
        <end position="212"/>
    </location>
</feature>
<proteinExistence type="predicted"/>
<name>A0A6A8LPZ0_9LACO</name>
<feature type="compositionally biased region" description="Low complexity" evidence="2">
    <location>
        <begin position="175"/>
        <end position="212"/>
    </location>
</feature>
<feature type="compositionally biased region" description="Basic and acidic residues" evidence="2">
    <location>
        <begin position="613"/>
        <end position="623"/>
    </location>
</feature>
<evidence type="ECO:0000313" key="3">
    <source>
        <dbReference type="EMBL" id="MSE05506.1"/>
    </source>
</evidence>
<keyword evidence="1" id="KW-0732">Signal</keyword>
<comment type="caution">
    <text evidence="3">The sequence shown here is derived from an EMBL/GenBank/DDBJ whole genome shotgun (WGS) entry which is preliminary data.</text>
</comment>
<dbReference type="EMBL" id="WKKZ01000266">
    <property type="protein sequence ID" value="MSE05506.1"/>
    <property type="molecule type" value="Genomic_DNA"/>
</dbReference>
<dbReference type="Proteomes" id="UP000437575">
    <property type="component" value="Unassembled WGS sequence"/>
</dbReference>
<dbReference type="NCBIfam" id="TIGR04224">
    <property type="entry name" value="ser_adhes_Nterm"/>
    <property type="match status" value="1"/>
</dbReference>
<protein>
    <submittedName>
        <fullName evidence="3">Accessory Sec-dependent serine-rich glycoprotein adhesin</fullName>
    </submittedName>
</protein>
<dbReference type="AlphaFoldDB" id="A0A6A8LPZ0"/>
<evidence type="ECO:0000313" key="4">
    <source>
        <dbReference type="Proteomes" id="UP000437575"/>
    </source>
</evidence>
<evidence type="ECO:0000256" key="1">
    <source>
        <dbReference type="ARBA" id="ARBA00022729"/>
    </source>
</evidence>
<dbReference type="NCBIfam" id="TIGR03715">
    <property type="entry name" value="KxYKxGKxW"/>
    <property type="match status" value="1"/>
</dbReference>
<organism evidence="3 4">
    <name type="scientific">Ligilactobacillus salivarius</name>
    <dbReference type="NCBI Taxonomy" id="1624"/>
    <lineage>
        <taxon>Bacteria</taxon>
        <taxon>Bacillati</taxon>
        <taxon>Bacillota</taxon>
        <taxon>Bacilli</taxon>
        <taxon>Lactobacillales</taxon>
        <taxon>Lactobacillaceae</taxon>
        <taxon>Ligilactobacillus</taxon>
    </lineage>
</organism>
<gene>
    <name evidence="3" type="ORF">GKC34_06670</name>
</gene>
<dbReference type="InterPro" id="IPR022263">
    <property type="entry name" value="KxYKxGKxW"/>
</dbReference>
<dbReference type="InterPro" id="IPR026465">
    <property type="entry name" value="Ser_adhes_glycop_N"/>
</dbReference>
<accession>A0A6A8LPZ0</accession>
<feature type="compositionally biased region" description="Low complexity" evidence="2">
    <location>
        <begin position="118"/>
        <end position="164"/>
    </location>
</feature>
<feature type="non-terminal residue" evidence="3">
    <location>
        <position position="679"/>
    </location>
</feature>